<dbReference type="InterPro" id="IPR018490">
    <property type="entry name" value="cNMP-bd_dom_sf"/>
</dbReference>
<dbReference type="KEGG" id="psin:CAK95_17110"/>
<evidence type="ECO:0000313" key="5">
    <source>
        <dbReference type="Proteomes" id="UP000194137"/>
    </source>
</evidence>
<dbReference type="InterPro" id="IPR000595">
    <property type="entry name" value="cNMP-bd_dom"/>
</dbReference>
<evidence type="ECO:0000256" key="3">
    <source>
        <dbReference type="ARBA" id="ARBA00023163"/>
    </source>
</evidence>
<dbReference type="InterPro" id="IPR012318">
    <property type="entry name" value="HTH_CRP"/>
</dbReference>
<dbReference type="GO" id="GO:0003700">
    <property type="term" value="F:DNA-binding transcription factor activity"/>
    <property type="evidence" value="ECO:0007669"/>
    <property type="project" value="TreeGrafter"/>
</dbReference>
<keyword evidence="5" id="KW-1185">Reference proteome</keyword>
<dbReference type="Pfam" id="PF00027">
    <property type="entry name" value="cNMP_binding"/>
    <property type="match status" value="1"/>
</dbReference>
<dbReference type="SMART" id="SM00419">
    <property type="entry name" value="HTH_CRP"/>
    <property type="match status" value="1"/>
</dbReference>
<keyword evidence="3" id="KW-0804">Transcription</keyword>
<accession>A0A1W6ZT99</accession>
<reference evidence="4 5" key="1">
    <citation type="submission" date="2017-05" db="EMBL/GenBank/DDBJ databases">
        <title>Full genome sequence of Pseudorhodoplanes sinuspersici.</title>
        <authorList>
            <person name="Dastgheib S.M.M."/>
            <person name="Shavandi M."/>
            <person name="Tirandaz H."/>
        </authorList>
    </citation>
    <scope>NUCLEOTIDE SEQUENCE [LARGE SCALE GENOMIC DNA]</scope>
    <source>
        <strain evidence="4 5">RIPI110</strain>
    </source>
</reference>
<dbReference type="PROSITE" id="PS51063">
    <property type="entry name" value="HTH_CRP_2"/>
    <property type="match status" value="1"/>
</dbReference>
<dbReference type="PANTHER" id="PTHR24567:SF26">
    <property type="entry name" value="REGULATORY PROTEIN YEIL"/>
    <property type="match status" value="1"/>
</dbReference>
<dbReference type="InterPro" id="IPR036388">
    <property type="entry name" value="WH-like_DNA-bd_sf"/>
</dbReference>
<name>A0A1W6ZT99_9HYPH</name>
<dbReference type="SUPFAM" id="SSF51206">
    <property type="entry name" value="cAMP-binding domain-like"/>
    <property type="match status" value="1"/>
</dbReference>
<evidence type="ECO:0000313" key="4">
    <source>
        <dbReference type="EMBL" id="ARQ00604.1"/>
    </source>
</evidence>
<dbReference type="Gene3D" id="1.10.10.10">
    <property type="entry name" value="Winged helix-like DNA-binding domain superfamily/Winged helix DNA-binding domain"/>
    <property type="match status" value="1"/>
</dbReference>
<dbReference type="CDD" id="cd00038">
    <property type="entry name" value="CAP_ED"/>
    <property type="match status" value="1"/>
</dbReference>
<proteinExistence type="predicted"/>
<sequence>MILEDAVTGSPVPSSEPSRRGVRPSRRSETLAKIDLFRSLGPQAIAILDTQCTWRKYSRNEWVVEYHEATTDVFFVLSGVVRLKIPAASGREVLFKDLDAGGFIGEIAAIDGEPSATGILAYTDVVIARMPRGVFRTVLDHHPDVRDQVLLRAAKIIHALTDRVRDFSMLDVRHRIYAELLRLAQPKAGAENRASISPPPTQAAIAARVSTRREAVAREMKALERAGLIERTRGALLLNDTVQLRRMIKRACTGDDTDFDVEFV</sequence>
<dbReference type="OrthoDB" id="3182344at2"/>
<keyword evidence="1" id="KW-0805">Transcription regulation</keyword>
<dbReference type="InterPro" id="IPR036390">
    <property type="entry name" value="WH_DNA-bd_sf"/>
</dbReference>
<dbReference type="GO" id="GO:0005829">
    <property type="term" value="C:cytosol"/>
    <property type="evidence" value="ECO:0007669"/>
    <property type="project" value="TreeGrafter"/>
</dbReference>
<dbReference type="PROSITE" id="PS50042">
    <property type="entry name" value="CNMP_BINDING_3"/>
    <property type="match status" value="1"/>
</dbReference>
<organism evidence="4 5">
    <name type="scientific">Pseudorhodoplanes sinuspersici</name>
    <dbReference type="NCBI Taxonomy" id="1235591"/>
    <lineage>
        <taxon>Bacteria</taxon>
        <taxon>Pseudomonadati</taxon>
        <taxon>Pseudomonadota</taxon>
        <taxon>Alphaproteobacteria</taxon>
        <taxon>Hyphomicrobiales</taxon>
        <taxon>Pseudorhodoplanes</taxon>
    </lineage>
</organism>
<dbReference type="STRING" id="1235591.CAK95_17110"/>
<dbReference type="EMBL" id="CP021112">
    <property type="protein sequence ID" value="ARQ00604.1"/>
    <property type="molecule type" value="Genomic_DNA"/>
</dbReference>
<evidence type="ECO:0000256" key="2">
    <source>
        <dbReference type="ARBA" id="ARBA00023125"/>
    </source>
</evidence>
<evidence type="ECO:0000256" key="1">
    <source>
        <dbReference type="ARBA" id="ARBA00023015"/>
    </source>
</evidence>
<dbReference type="SUPFAM" id="SSF46785">
    <property type="entry name" value="Winged helix' DNA-binding domain"/>
    <property type="match status" value="1"/>
</dbReference>
<dbReference type="PANTHER" id="PTHR24567">
    <property type="entry name" value="CRP FAMILY TRANSCRIPTIONAL REGULATORY PROTEIN"/>
    <property type="match status" value="1"/>
</dbReference>
<dbReference type="Pfam" id="PF13545">
    <property type="entry name" value="HTH_Crp_2"/>
    <property type="match status" value="1"/>
</dbReference>
<dbReference type="InterPro" id="IPR050397">
    <property type="entry name" value="Env_Response_Regulators"/>
</dbReference>
<dbReference type="Gene3D" id="2.60.120.10">
    <property type="entry name" value="Jelly Rolls"/>
    <property type="match status" value="1"/>
</dbReference>
<dbReference type="AlphaFoldDB" id="A0A1W6ZT99"/>
<dbReference type="GO" id="GO:0003677">
    <property type="term" value="F:DNA binding"/>
    <property type="evidence" value="ECO:0007669"/>
    <property type="project" value="UniProtKB-KW"/>
</dbReference>
<gene>
    <name evidence="4" type="ORF">CAK95_17110</name>
</gene>
<keyword evidence="2" id="KW-0238">DNA-binding</keyword>
<dbReference type="Proteomes" id="UP000194137">
    <property type="component" value="Chromosome"/>
</dbReference>
<protein>
    <submittedName>
        <fullName evidence="4">Uncharacterized protein</fullName>
    </submittedName>
</protein>
<dbReference type="InterPro" id="IPR014710">
    <property type="entry name" value="RmlC-like_jellyroll"/>
</dbReference>
<dbReference type="SMART" id="SM00100">
    <property type="entry name" value="cNMP"/>
    <property type="match status" value="1"/>
</dbReference>